<proteinExistence type="predicted"/>
<keyword evidence="3" id="KW-1185">Reference proteome</keyword>
<feature type="region of interest" description="Disordered" evidence="1">
    <location>
        <begin position="91"/>
        <end position="130"/>
    </location>
</feature>
<evidence type="ECO:0000256" key="1">
    <source>
        <dbReference type="SAM" id="MobiDB-lite"/>
    </source>
</evidence>
<organism evidence="2 3">
    <name type="scientific">Neisseria cinerea</name>
    <dbReference type="NCBI Taxonomy" id="483"/>
    <lineage>
        <taxon>Bacteria</taxon>
        <taxon>Pseudomonadati</taxon>
        <taxon>Pseudomonadota</taxon>
        <taxon>Betaproteobacteria</taxon>
        <taxon>Neisseriales</taxon>
        <taxon>Neisseriaceae</taxon>
        <taxon>Neisseria</taxon>
    </lineage>
</organism>
<evidence type="ECO:0000313" key="3">
    <source>
        <dbReference type="Proteomes" id="UP000594865"/>
    </source>
</evidence>
<feature type="compositionally biased region" description="Basic and acidic residues" evidence="1">
    <location>
        <begin position="91"/>
        <end position="116"/>
    </location>
</feature>
<dbReference type="GeneID" id="84021745"/>
<protein>
    <submittedName>
        <fullName evidence="2">SPOR domain-containing protein</fullName>
    </submittedName>
</protein>
<dbReference type="AlphaFoldDB" id="A0A7T3BNV5"/>
<sequence>MKWLFILLVAINIAVFGGTVGYKLTPKQASVSETQAVESMPATGPVALEAPEYEPDVQTASESDTGVLLGASDILTEEQAEQLRLKKEAEQKKLREKKQREEKARREKLAAEKAGEEGENGEMNAAPDGRASCSAQASLTMDEDDYHRIKGLLGKWSHVASRSVEKRTAKRKPGGKTYRVVLPLSGNAEGQVAELSAQGFNAVPLNGELSLGVSNSRQNAQTLQNRLAGAGFGGARIVEHFAESDGQDESLSVSRMTVLFSGVNDEDAREIRKITSPYGSLNFKSCK</sequence>
<dbReference type="Proteomes" id="UP000594865">
    <property type="component" value="Chromosome"/>
</dbReference>
<dbReference type="RefSeq" id="WP_108044256.1">
    <property type="nucleotide sequence ID" value="NZ_CAUJPD010000010.1"/>
</dbReference>
<gene>
    <name evidence="2" type="ORF">I6G28_01510</name>
</gene>
<accession>A0A7T3BNV5</accession>
<dbReference type="EMBL" id="CP065726">
    <property type="protein sequence ID" value="QPT38274.1"/>
    <property type="molecule type" value="Genomic_DNA"/>
</dbReference>
<name>A0A7T3BNV5_NEICI</name>
<evidence type="ECO:0000313" key="2">
    <source>
        <dbReference type="EMBL" id="QPT38274.1"/>
    </source>
</evidence>
<reference evidence="2 3" key="1">
    <citation type="submission" date="2020-12" db="EMBL/GenBank/DDBJ databases">
        <title>FDA dAtabase for Regulatory Grade micrObial Sequences (FDA-ARGOS): Supporting development and validation of Infectious Disease Dx tests.</title>
        <authorList>
            <person name="Sproer C."/>
            <person name="Gronow S."/>
            <person name="Severitt S."/>
            <person name="Schroder I."/>
            <person name="Tallon L."/>
            <person name="Sadzewicz L."/>
            <person name="Zhao X."/>
            <person name="Boylan J."/>
            <person name="Ott S."/>
            <person name="Bowen H."/>
            <person name="Vavikolanu K."/>
            <person name="Mehta A."/>
            <person name="Aluvathingal J."/>
            <person name="Nadendla S."/>
            <person name="Lowell S."/>
            <person name="Myers T."/>
            <person name="Yan Y."/>
            <person name="Sichtig H."/>
        </authorList>
    </citation>
    <scope>NUCLEOTIDE SEQUENCE [LARGE SCALE GENOMIC DNA]</scope>
    <source>
        <strain evidence="2 3">FDAARGOS_871</strain>
    </source>
</reference>